<protein>
    <submittedName>
        <fullName evidence="2">Uncharacterized protein</fullName>
    </submittedName>
</protein>
<feature type="coiled-coil region" evidence="1">
    <location>
        <begin position="71"/>
        <end position="105"/>
    </location>
</feature>
<evidence type="ECO:0000313" key="3">
    <source>
        <dbReference type="Proteomes" id="UP001612928"/>
    </source>
</evidence>
<gene>
    <name evidence="2" type="ORF">ACIBP5_14690</name>
</gene>
<dbReference type="RefSeq" id="WP_397021018.1">
    <property type="nucleotide sequence ID" value="NZ_JBITMB010000003.1"/>
</dbReference>
<evidence type="ECO:0000256" key="1">
    <source>
        <dbReference type="SAM" id="Coils"/>
    </source>
</evidence>
<reference evidence="2 3" key="1">
    <citation type="submission" date="2024-10" db="EMBL/GenBank/DDBJ databases">
        <title>The Natural Products Discovery Center: Release of the First 8490 Sequenced Strains for Exploring Actinobacteria Biosynthetic Diversity.</title>
        <authorList>
            <person name="Kalkreuter E."/>
            <person name="Kautsar S.A."/>
            <person name="Yang D."/>
            <person name="Bader C.D."/>
            <person name="Teijaro C.N."/>
            <person name="Fluegel L."/>
            <person name="Davis C.M."/>
            <person name="Simpson J.R."/>
            <person name="Lauterbach L."/>
            <person name="Steele A.D."/>
            <person name="Gui C."/>
            <person name="Meng S."/>
            <person name="Li G."/>
            <person name="Viehrig K."/>
            <person name="Ye F."/>
            <person name="Su P."/>
            <person name="Kiefer A.F."/>
            <person name="Nichols A."/>
            <person name="Cepeda A.J."/>
            <person name="Yan W."/>
            <person name="Fan B."/>
            <person name="Jiang Y."/>
            <person name="Adhikari A."/>
            <person name="Zheng C.-J."/>
            <person name="Schuster L."/>
            <person name="Cowan T.M."/>
            <person name="Smanski M.J."/>
            <person name="Chevrette M.G."/>
            <person name="De Carvalho L.P.S."/>
            <person name="Shen B."/>
        </authorList>
    </citation>
    <scope>NUCLEOTIDE SEQUENCE [LARGE SCALE GENOMIC DNA]</scope>
    <source>
        <strain evidence="2 3">NPDC049503</strain>
    </source>
</reference>
<sequence>MGGVALSQKALQLLQESVNDRSVDLVKLKDGKPAEKGAPEFGGAFPAKQEARLFGDLADSDGLITALNNVEQRVSDQLVAARERLDDVERALDQVRRNIQKADQGSTVQDPS</sequence>
<comment type="caution">
    <text evidence="2">The sequence shown here is derived from an EMBL/GenBank/DDBJ whole genome shotgun (WGS) entry which is preliminary data.</text>
</comment>
<name>A0ABW8A348_9ACTN</name>
<keyword evidence="1" id="KW-0175">Coiled coil</keyword>
<dbReference type="EMBL" id="JBITMB010000003">
    <property type="protein sequence ID" value="MFI7441200.1"/>
    <property type="molecule type" value="Genomic_DNA"/>
</dbReference>
<keyword evidence="3" id="KW-1185">Reference proteome</keyword>
<dbReference type="Proteomes" id="UP001612928">
    <property type="component" value="Unassembled WGS sequence"/>
</dbReference>
<evidence type="ECO:0000313" key="2">
    <source>
        <dbReference type="EMBL" id="MFI7441200.1"/>
    </source>
</evidence>
<organism evidence="2 3">
    <name type="scientific">Nonomuraea indica</name>
    <dbReference type="NCBI Taxonomy" id="1581193"/>
    <lineage>
        <taxon>Bacteria</taxon>
        <taxon>Bacillati</taxon>
        <taxon>Actinomycetota</taxon>
        <taxon>Actinomycetes</taxon>
        <taxon>Streptosporangiales</taxon>
        <taxon>Streptosporangiaceae</taxon>
        <taxon>Nonomuraea</taxon>
    </lineage>
</organism>
<accession>A0ABW8A348</accession>
<proteinExistence type="predicted"/>